<sequence length="406" mass="45378">MKKKIIFLTALMILIFLSQGKTLAEQTQGMTTNINGEEVILEAPVKAGETEARETQAPKEELGQNDFPQLRSRMAARALAPQLNLLAVYRMYNVNSGEHFYTENSYERDSLKKIGWNYEGIGWQAPENGPAVYRLYNPNSGEHFYTLSAYERDSLKKQGWNYELTSFNSAGNTGIPVYRVYNPNSGWHHYTLLGYERDSLIKAGWRNEGIAWYATDKGQTNNDNYRLLGVTNYNQYALGAPSGCEGASLLQALQYKSKITNWGLVQFLNTIPKSIDGSPNSGFVGSPFVEASNVYSAIYPGPLTNWAKKYDSSVQNISGTSVDGLLNEVKNGNPVVVWVTINFQPVRWGAWPFGSAVNNNHAVTLDGYNKSSNQVHVSDPISGSYWLSRSTFESIYNARKYSVAIR</sequence>
<feature type="signal peptide" evidence="1">
    <location>
        <begin position="1"/>
        <end position="24"/>
    </location>
</feature>
<dbReference type="InterPro" id="IPR039564">
    <property type="entry name" value="Peptidase_C39-like"/>
</dbReference>
<dbReference type="EMBL" id="LAVW01000071">
    <property type="protein sequence ID" value="KKW74469.1"/>
    <property type="molecule type" value="Genomic_DNA"/>
</dbReference>
<dbReference type="InterPro" id="IPR043708">
    <property type="entry name" value="DUF5648"/>
</dbReference>
<dbReference type="Gene3D" id="3.90.70.10">
    <property type="entry name" value="Cysteine proteinases"/>
    <property type="match status" value="1"/>
</dbReference>
<comment type="caution">
    <text evidence="4">The sequence shown here is derived from an EMBL/GenBank/DDBJ whole genome shotgun (WGS) entry which is preliminary data.</text>
</comment>
<evidence type="ECO:0008006" key="6">
    <source>
        <dbReference type="Google" id="ProtNLM"/>
    </source>
</evidence>
<name>A0ABR5EIX8_LACLC</name>
<evidence type="ECO:0000259" key="3">
    <source>
        <dbReference type="Pfam" id="PF18885"/>
    </source>
</evidence>
<feature type="domain" description="DUF5648" evidence="3">
    <location>
        <begin position="88"/>
        <end position="214"/>
    </location>
</feature>
<dbReference type="Proteomes" id="UP000034513">
    <property type="component" value="Unassembled WGS sequence"/>
</dbReference>
<feature type="domain" description="Peptidase C39-like" evidence="2">
    <location>
        <begin position="228"/>
        <end position="380"/>
    </location>
</feature>
<keyword evidence="1" id="KW-0732">Signal</keyword>
<dbReference type="Pfam" id="PF13529">
    <property type="entry name" value="Peptidase_C39_2"/>
    <property type="match status" value="1"/>
</dbReference>
<evidence type="ECO:0000313" key="4">
    <source>
        <dbReference type="EMBL" id="KKW74469.1"/>
    </source>
</evidence>
<dbReference type="PANTHER" id="PTHR37806">
    <property type="entry name" value="LMO0724 PROTEIN"/>
    <property type="match status" value="1"/>
</dbReference>
<gene>
    <name evidence="4" type="ORF">VN93_0569</name>
</gene>
<proteinExistence type="predicted"/>
<evidence type="ECO:0000256" key="1">
    <source>
        <dbReference type="SAM" id="SignalP"/>
    </source>
</evidence>
<dbReference type="Pfam" id="PF18885">
    <property type="entry name" value="DUF5648"/>
    <property type="match status" value="1"/>
</dbReference>
<keyword evidence="5" id="KW-1185">Reference proteome</keyword>
<evidence type="ECO:0000259" key="2">
    <source>
        <dbReference type="Pfam" id="PF13529"/>
    </source>
</evidence>
<organism evidence="4 5">
    <name type="scientific">Lactococcus lactis subsp. cremoris</name>
    <name type="common">Streptococcus cremoris</name>
    <dbReference type="NCBI Taxonomy" id="1359"/>
    <lineage>
        <taxon>Bacteria</taxon>
        <taxon>Bacillati</taxon>
        <taxon>Bacillota</taxon>
        <taxon>Bacilli</taxon>
        <taxon>Lactobacillales</taxon>
        <taxon>Streptococcaceae</taxon>
        <taxon>Lactococcus</taxon>
    </lineage>
</organism>
<feature type="chain" id="PRO_5045916977" description="Peptidase C39-like domain-containing protein" evidence="1">
    <location>
        <begin position="25"/>
        <end position="406"/>
    </location>
</feature>
<reference evidence="4 5" key="1">
    <citation type="submission" date="2015-04" db="EMBL/GenBank/DDBJ databases">
        <title>Evaluation of non-dairy Lactococcus lactis with potential dairy applications reveals extensive phenotype-genotype disparity.</title>
        <authorList>
            <person name="Cavanagh D."/>
            <person name="Casey A."/>
            <person name="Altermann E."/>
            <person name="Cotter P."/>
            <person name="Fitzgerald G.F."/>
            <person name="McAuliffe O."/>
        </authorList>
    </citation>
    <scope>NUCLEOTIDE SEQUENCE [LARGE SCALE GENOMIC DNA]</scope>
    <source>
        <strain evidence="4 5">DPC6856</strain>
    </source>
</reference>
<protein>
    <recommendedName>
        <fullName evidence="6">Peptidase C39-like domain-containing protein</fullName>
    </recommendedName>
</protein>
<dbReference type="PANTHER" id="PTHR37806:SF1">
    <property type="entry name" value="PEPTIDASE C39-LIKE DOMAIN-CONTAINING PROTEIN"/>
    <property type="match status" value="1"/>
</dbReference>
<evidence type="ECO:0000313" key="5">
    <source>
        <dbReference type="Proteomes" id="UP000034513"/>
    </source>
</evidence>
<accession>A0ABR5EIX8</accession>